<dbReference type="EMBL" id="HG994368">
    <property type="protein sequence ID" value="CAF1868119.1"/>
    <property type="molecule type" value="Genomic_DNA"/>
</dbReference>
<dbReference type="Proteomes" id="UP001295469">
    <property type="component" value="Chromosome C04"/>
</dbReference>
<dbReference type="AlphaFoldDB" id="A0A816JSW0"/>
<protein>
    <submittedName>
        <fullName evidence="1">(rape) hypothetical protein</fullName>
    </submittedName>
</protein>
<proteinExistence type="predicted"/>
<accession>A0A816JSW0</accession>
<reference evidence="1" key="1">
    <citation type="submission" date="2021-01" db="EMBL/GenBank/DDBJ databases">
        <authorList>
            <consortium name="Genoscope - CEA"/>
            <person name="William W."/>
        </authorList>
    </citation>
    <scope>NUCLEOTIDE SEQUENCE</scope>
</reference>
<gene>
    <name evidence="1" type="ORF">DARMORV10_C04P65780.1</name>
</gene>
<evidence type="ECO:0000313" key="1">
    <source>
        <dbReference type="EMBL" id="CAF1868119.1"/>
    </source>
</evidence>
<name>A0A816JSW0_BRANA</name>
<organism evidence="1">
    <name type="scientific">Brassica napus</name>
    <name type="common">Rape</name>
    <dbReference type="NCBI Taxonomy" id="3708"/>
    <lineage>
        <taxon>Eukaryota</taxon>
        <taxon>Viridiplantae</taxon>
        <taxon>Streptophyta</taxon>
        <taxon>Embryophyta</taxon>
        <taxon>Tracheophyta</taxon>
        <taxon>Spermatophyta</taxon>
        <taxon>Magnoliopsida</taxon>
        <taxon>eudicotyledons</taxon>
        <taxon>Gunneridae</taxon>
        <taxon>Pentapetalae</taxon>
        <taxon>rosids</taxon>
        <taxon>malvids</taxon>
        <taxon>Brassicales</taxon>
        <taxon>Brassicaceae</taxon>
        <taxon>Brassiceae</taxon>
        <taxon>Brassica</taxon>
    </lineage>
</organism>
<sequence>MGDRVSRASPQEMNMRMRTFLVDTQTAKINYCDKKPREYSLRHEW</sequence>